<evidence type="ECO:0000313" key="2">
    <source>
        <dbReference type="EMBL" id="KAB1255870.1"/>
    </source>
</evidence>
<accession>A0A5N4CAU0</accession>
<dbReference type="EMBL" id="JWIN03000032">
    <property type="protein sequence ID" value="KAB1255870.1"/>
    <property type="molecule type" value="Genomic_DNA"/>
</dbReference>
<organism evidence="2 3">
    <name type="scientific">Camelus dromedarius</name>
    <name type="common">Dromedary</name>
    <name type="synonym">Arabian camel</name>
    <dbReference type="NCBI Taxonomy" id="9838"/>
    <lineage>
        <taxon>Eukaryota</taxon>
        <taxon>Metazoa</taxon>
        <taxon>Chordata</taxon>
        <taxon>Craniata</taxon>
        <taxon>Vertebrata</taxon>
        <taxon>Euteleostomi</taxon>
        <taxon>Mammalia</taxon>
        <taxon>Eutheria</taxon>
        <taxon>Laurasiatheria</taxon>
        <taxon>Artiodactyla</taxon>
        <taxon>Tylopoda</taxon>
        <taxon>Camelidae</taxon>
        <taxon>Camelus</taxon>
    </lineage>
</organism>
<feature type="region of interest" description="Disordered" evidence="1">
    <location>
        <begin position="76"/>
        <end position="96"/>
    </location>
</feature>
<gene>
    <name evidence="2" type="ORF">Cadr_000028206</name>
</gene>
<comment type="caution">
    <text evidence="2">The sequence shown here is derived from an EMBL/GenBank/DDBJ whole genome shotgun (WGS) entry which is preliminary data.</text>
</comment>
<feature type="non-terminal residue" evidence="2">
    <location>
        <position position="1"/>
    </location>
</feature>
<name>A0A5N4CAU0_CAMDR</name>
<evidence type="ECO:0000256" key="1">
    <source>
        <dbReference type="SAM" id="MobiDB-lite"/>
    </source>
</evidence>
<proteinExistence type="predicted"/>
<evidence type="ECO:0000313" key="3">
    <source>
        <dbReference type="Proteomes" id="UP000299084"/>
    </source>
</evidence>
<dbReference type="Proteomes" id="UP000299084">
    <property type="component" value="Unassembled WGS sequence"/>
</dbReference>
<protein>
    <submittedName>
        <fullName evidence="2">Uncharacterized protein</fullName>
    </submittedName>
</protein>
<dbReference type="AlphaFoldDB" id="A0A5N4CAU0"/>
<keyword evidence="3" id="KW-1185">Reference proteome</keyword>
<reference evidence="2 3" key="1">
    <citation type="journal article" date="2019" name="Mol. Ecol. Resour.">
        <title>Improving Illumina assemblies with Hi-C and long reads: an example with the North African dromedary.</title>
        <authorList>
            <person name="Elbers J.P."/>
            <person name="Rogers M.F."/>
            <person name="Perelman P.L."/>
            <person name="Proskuryakova A.A."/>
            <person name="Serdyukova N.A."/>
            <person name="Johnson W.E."/>
            <person name="Horin P."/>
            <person name="Corander J."/>
            <person name="Murphy D."/>
            <person name="Burger P.A."/>
        </authorList>
    </citation>
    <scope>NUCLEOTIDE SEQUENCE [LARGE SCALE GENOMIC DNA]</scope>
    <source>
        <strain evidence="2">Drom800</strain>
        <tissue evidence="2">Blood</tissue>
    </source>
</reference>
<sequence length="96" mass="10477">YEEEERTGDALLSCRATEVRTQSPSPPWSGPLSYSPCLLIAQPWVAALGTEPTLGQNQGGEIQMCLIKKDCTEVRPPTPLSEHLPGARWLQSLDTA</sequence>